<dbReference type="Pfam" id="PF13173">
    <property type="entry name" value="AAA_14"/>
    <property type="match status" value="1"/>
</dbReference>
<dbReference type="PANTHER" id="PTHR33295:SF18">
    <property type="entry name" value="AAA+ ATPASE DOMAIN-CONTAINING PROTEIN"/>
    <property type="match status" value="1"/>
</dbReference>
<dbReference type="InterPro" id="IPR041682">
    <property type="entry name" value="AAA_14"/>
</dbReference>
<protein>
    <submittedName>
        <fullName evidence="3">Uncharacterized protein</fullName>
    </submittedName>
</protein>
<name>A0A1E5Q437_9PROT</name>
<dbReference type="InterPro" id="IPR027417">
    <property type="entry name" value="P-loop_NTPase"/>
</dbReference>
<dbReference type="EMBL" id="MCGG01000078">
    <property type="protein sequence ID" value="OEJ64060.1"/>
    <property type="molecule type" value="Genomic_DNA"/>
</dbReference>
<accession>A0A1E5Q437</accession>
<evidence type="ECO:0000259" key="1">
    <source>
        <dbReference type="Pfam" id="PF13173"/>
    </source>
</evidence>
<keyword evidence="4" id="KW-1185">Reference proteome</keyword>
<feature type="domain" description="DUF4143" evidence="2">
    <location>
        <begin position="227"/>
        <end position="358"/>
    </location>
</feature>
<dbReference type="STRING" id="28181.BEN30_01245"/>
<proteinExistence type="predicted"/>
<sequence length="454" mass="49932">MVQRAARRAFVSPFLERVRSGGGVAVVLSGPGRAGKSILIKQVIQLLMGSGVKPKSLSYIRLDNPAFANLALIDLVDQALQSAGVEPGGAGAYVFLDDVHNVPEWEQRLDELARARPSCRIVAVTALAPQTNTDVMADQNEKTKALKVTEPGPFSHSVLPPVLFAEYLHIKRIREKLFDAEGRLNDLDGLNAAFVDYVNFGGFPEIAFLTGGQVGNPVDVTAKILHRDLAGLCGIADQREVAKLMTRLALETGIETSIENLSKDMSVAKNTLRKYLEFLEAAYLIKRIWRVDGEAKRFLRQTRFKVYLTSPALRAGLAGPVALDDEAMARQAETAVISQFMHSSTFERLYYAFWKQGRKHKHVSLVEMPAKGTKPVKCIELDWSNTAVSKPQDVLADMIDFLDLNQPSTPSKVLTRNMSGKRMVGTHEIGYMPVSVWCYAVGQILLVGPGANKK</sequence>
<dbReference type="Proteomes" id="UP000095347">
    <property type="component" value="Unassembled WGS sequence"/>
</dbReference>
<evidence type="ECO:0000313" key="4">
    <source>
        <dbReference type="Proteomes" id="UP000095347"/>
    </source>
</evidence>
<dbReference type="Pfam" id="PF13635">
    <property type="entry name" value="DUF4143"/>
    <property type="match status" value="1"/>
</dbReference>
<evidence type="ECO:0000313" key="3">
    <source>
        <dbReference type="EMBL" id="OEJ64060.1"/>
    </source>
</evidence>
<evidence type="ECO:0000259" key="2">
    <source>
        <dbReference type="Pfam" id="PF13635"/>
    </source>
</evidence>
<dbReference type="AlphaFoldDB" id="A0A1E5Q437"/>
<comment type="caution">
    <text evidence="3">The sequence shown here is derived from an EMBL/GenBank/DDBJ whole genome shotgun (WGS) entry which is preliminary data.</text>
</comment>
<dbReference type="InterPro" id="IPR025420">
    <property type="entry name" value="DUF4143"/>
</dbReference>
<feature type="domain" description="AAA" evidence="1">
    <location>
        <begin position="25"/>
        <end position="144"/>
    </location>
</feature>
<dbReference type="PANTHER" id="PTHR33295">
    <property type="entry name" value="ATPASE"/>
    <property type="match status" value="1"/>
</dbReference>
<dbReference type="SUPFAM" id="SSF52540">
    <property type="entry name" value="P-loop containing nucleoside triphosphate hydrolases"/>
    <property type="match status" value="1"/>
</dbReference>
<reference evidence="4" key="1">
    <citation type="submission" date="2016-07" db="EMBL/GenBank/DDBJ databases">
        <authorList>
            <person name="Florea S."/>
            <person name="Webb J.S."/>
            <person name="Jaromczyk J."/>
            <person name="Schardl C.L."/>
        </authorList>
    </citation>
    <scope>NUCLEOTIDE SEQUENCE [LARGE SCALE GENOMIC DNA]</scope>
    <source>
        <strain evidence="4">MV-1</strain>
    </source>
</reference>
<organism evidence="3 4">
    <name type="scientific">Magnetovibrio blakemorei</name>
    <dbReference type="NCBI Taxonomy" id="28181"/>
    <lineage>
        <taxon>Bacteria</taxon>
        <taxon>Pseudomonadati</taxon>
        <taxon>Pseudomonadota</taxon>
        <taxon>Alphaproteobacteria</taxon>
        <taxon>Rhodospirillales</taxon>
        <taxon>Magnetovibrionaceae</taxon>
        <taxon>Magnetovibrio</taxon>
    </lineage>
</organism>
<gene>
    <name evidence="3" type="ORF">BEN30_01245</name>
</gene>